<dbReference type="WBParaSite" id="PEQ_0000114201-mRNA-1">
    <property type="protein sequence ID" value="PEQ_0000114201-mRNA-1"/>
    <property type="gene ID" value="PEQ_0000114201"/>
</dbReference>
<reference evidence="2" key="1">
    <citation type="submission" date="2022-11" db="UniProtKB">
        <authorList>
            <consortium name="WormBaseParasite"/>
        </authorList>
    </citation>
    <scope>IDENTIFICATION</scope>
</reference>
<dbReference type="Proteomes" id="UP000887564">
    <property type="component" value="Unplaced"/>
</dbReference>
<dbReference type="AlphaFoldDB" id="A0A914RHD4"/>
<sequence>MSKCYRCVKSLRIWKGIPRLAWILSTSQLALLDRVFRVLQEWHMSVNTSTRQVTECTACSAMVKVRRDQSGKRR</sequence>
<accession>A0A914RHD4</accession>
<name>A0A914RHD4_PAREQ</name>
<organism evidence="1 2">
    <name type="scientific">Parascaris equorum</name>
    <name type="common">Equine roundworm</name>
    <dbReference type="NCBI Taxonomy" id="6256"/>
    <lineage>
        <taxon>Eukaryota</taxon>
        <taxon>Metazoa</taxon>
        <taxon>Ecdysozoa</taxon>
        <taxon>Nematoda</taxon>
        <taxon>Chromadorea</taxon>
        <taxon>Rhabditida</taxon>
        <taxon>Spirurina</taxon>
        <taxon>Ascaridomorpha</taxon>
        <taxon>Ascaridoidea</taxon>
        <taxon>Ascarididae</taxon>
        <taxon>Parascaris</taxon>
    </lineage>
</organism>
<evidence type="ECO:0000313" key="1">
    <source>
        <dbReference type="Proteomes" id="UP000887564"/>
    </source>
</evidence>
<keyword evidence="1" id="KW-1185">Reference proteome</keyword>
<proteinExistence type="predicted"/>
<evidence type="ECO:0000313" key="2">
    <source>
        <dbReference type="WBParaSite" id="PEQ_0000114201-mRNA-1"/>
    </source>
</evidence>
<protein>
    <submittedName>
        <fullName evidence="2">Uncharacterized protein</fullName>
    </submittedName>
</protein>